<dbReference type="InterPro" id="IPR032675">
    <property type="entry name" value="LRR_dom_sf"/>
</dbReference>
<dbReference type="Gene3D" id="3.80.10.10">
    <property type="entry name" value="Ribonuclease Inhibitor"/>
    <property type="match status" value="1"/>
</dbReference>
<sequence>MPAAGHRSDSQVAFCSKCSTFFRPLLQEADCGHSKQHNLANDDTGFDAEMEPDLSEMEDQIEQLGRAIERLQEQRALACRERNRHIPMARLPVEIMMEIFMWGFVSSYKEEKATEPTTFPLRLGKVCYDWRHIAWRMPGLWSFFHLRISRRRSTFQADLLSEWLDRSQPRLLSLNLSVEDEDSWTKSPDVPTGIIDTLIAHSVRWRRLSLVLPECWYGRIAEVRGRIQNLKSLAIRPPGCVFINKTVDAFVDAPSLKSLHVSHTYLSDLRFPWLQLTSVALGTASTDEALELIRRCPNLATCHFQDLNELEANFPADIVMHSRLEFLEVSLHASAILEDLLIYLVLSHLSRLTLTLPEGHPPPIPVIEAFLERSPCPLKELTIIGPYISEQDIITFLTYNNSVTDLTAKPTTPPDRDIQGEIQEPST</sequence>
<protein>
    <recommendedName>
        <fullName evidence="5">F-box domain-containing protein</fullName>
    </recommendedName>
</protein>
<feature type="coiled-coil region" evidence="1">
    <location>
        <begin position="54"/>
        <end position="81"/>
    </location>
</feature>
<name>A0A409VRP0_9AGAR</name>
<proteinExistence type="predicted"/>
<comment type="caution">
    <text evidence="3">The sequence shown here is derived from an EMBL/GenBank/DDBJ whole genome shotgun (WGS) entry which is preliminary data.</text>
</comment>
<evidence type="ECO:0000313" key="3">
    <source>
        <dbReference type="EMBL" id="PPQ68897.1"/>
    </source>
</evidence>
<dbReference type="Proteomes" id="UP000284706">
    <property type="component" value="Unassembled WGS sequence"/>
</dbReference>
<organism evidence="3 4">
    <name type="scientific">Gymnopilus dilepis</name>
    <dbReference type="NCBI Taxonomy" id="231916"/>
    <lineage>
        <taxon>Eukaryota</taxon>
        <taxon>Fungi</taxon>
        <taxon>Dikarya</taxon>
        <taxon>Basidiomycota</taxon>
        <taxon>Agaricomycotina</taxon>
        <taxon>Agaricomycetes</taxon>
        <taxon>Agaricomycetidae</taxon>
        <taxon>Agaricales</taxon>
        <taxon>Agaricineae</taxon>
        <taxon>Hymenogastraceae</taxon>
        <taxon>Gymnopilus</taxon>
    </lineage>
</organism>
<dbReference type="InParanoid" id="A0A409VRP0"/>
<dbReference type="EMBL" id="NHYE01005585">
    <property type="protein sequence ID" value="PPQ68897.1"/>
    <property type="molecule type" value="Genomic_DNA"/>
</dbReference>
<keyword evidence="4" id="KW-1185">Reference proteome</keyword>
<dbReference type="SUPFAM" id="SSF52047">
    <property type="entry name" value="RNI-like"/>
    <property type="match status" value="1"/>
</dbReference>
<dbReference type="OrthoDB" id="3139566at2759"/>
<accession>A0A409VRP0</accession>
<evidence type="ECO:0000256" key="2">
    <source>
        <dbReference type="SAM" id="MobiDB-lite"/>
    </source>
</evidence>
<evidence type="ECO:0000256" key="1">
    <source>
        <dbReference type="SAM" id="Coils"/>
    </source>
</evidence>
<keyword evidence="1" id="KW-0175">Coiled coil</keyword>
<feature type="region of interest" description="Disordered" evidence="2">
    <location>
        <begin position="407"/>
        <end position="427"/>
    </location>
</feature>
<gene>
    <name evidence="3" type="ORF">CVT26_001834</name>
</gene>
<reference evidence="3 4" key="1">
    <citation type="journal article" date="2018" name="Evol. Lett.">
        <title>Horizontal gene cluster transfer increased hallucinogenic mushroom diversity.</title>
        <authorList>
            <person name="Reynolds H.T."/>
            <person name="Vijayakumar V."/>
            <person name="Gluck-Thaler E."/>
            <person name="Korotkin H.B."/>
            <person name="Matheny P.B."/>
            <person name="Slot J.C."/>
        </authorList>
    </citation>
    <scope>NUCLEOTIDE SEQUENCE [LARGE SCALE GENOMIC DNA]</scope>
    <source>
        <strain evidence="3 4">SRW20</strain>
    </source>
</reference>
<evidence type="ECO:0008006" key="5">
    <source>
        <dbReference type="Google" id="ProtNLM"/>
    </source>
</evidence>
<dbReference type="AlphaFoldDB" id="A0A409VRP0"/>
<evidence type="ECO:0000313" key="4">
    <source>
        <dbReference type="Proteomes" id="UP000284706"/>
    </source>
</evidence>